<feature type="compositionally biased region" description="Polar residues" evidence="6">
    <location>
        <begin position="30"/>
        <end position="45"/>
    </location>
</feature>
<evidence type="ECO:0000256" key="7">
    <source>
        <dbReference type="SAM" id="Phobius"/>
    </source>
</evidence>
<feature type="compositionally biased region" description="Polar residues" evidence="6">
    <location>
        <begin position="437"/>
        <end position="461"/>
    </location>
</feature>
<feature type="transmembrane region" description="Helical" evidence="7">
    <location>
        <begin position="201"/>
        <end position="222"/>
    </location>
</feature>
<sequence length="461" mass="48230">MHNSSHAVPRHADSADLDTEELDLRIESGSPPSDQQDPQVSLSSDPEQLQPLSVELASPAKASNSILARFWQCTQAFIRLIWSSGVTCGCLSSGIMATNALLVKLVSDEVPVFQIVAARSVLTCSITFVTARVAGISPLYGQRQHYAWLMARGLCGTTAMTIYYGALHLLPLADAITLSKVAPVLTALLAAVVVGEALSPAGFLCSCAGLVGVAFTAHPPFLFGGGVEWSQQRLLGICLDLASALASAGAYICIRHIQTSEPALTVALWFHTSSLLVSIVPLAVGIPAFPVLPRPLSCLILLAVGITSFIGQLFLGRSYQLGSAGRISAIDYTQVVYGHVAGVTLLHEKETWYGLTGTALIACGAVGANLFKPRPKPLSSGLGSAQLPSKEGPGDEGESAQLLNGARSDEADRNVGRSMDLEAPDTPVAGDSPHFLPSSSPEAQSSTLETPTASSSSSFLR</sequence>
<dbReference type="InterPro" id="IPR037185">
    <property type="entry name" value="EmrE-like"/>
</dbReference>
<comment type="similarity">
    <text evidence="2">Belongs to the drug/metabolite transporter (DMT) superfamily. Plant drug/metabolite exporter (P-DME) (TC 2.A.7.4) family.</text>
</comment>
<name>A0AAW1QIW4_9CHLO</name>
<dbReference type="AlphaFoldDB" id="A0AAW1QIW4"/>
<evidence type="ECO:0000313" key="9">
    <source>
        <dbReference type="EMBL" id="KAK9821373.1"/>
    </source>
</evidence>
<feature type="transmembrane region" description="Helical" evidence="7">
    <location>
        <begin position="294"/>
        <end position="315"/>
    </location>
</feature>
<evidence type="ECO:0000256" key="5">
    <source>
        <dbReference type="ARBA" id="ARBA00023136"/>
    </source>
</evidence>
<feature type="domain" description="EamA" evidence="8">
    <location>
        <begin position="84"/>
        <end position="216"/>
    </location>
</feature>
<feature type="transmembrane region" description="Helical" evidence="7">
    <location>
        <begin position="112"/>
        <end position="134"/>
    </location>
</feature>
<feature type="transmembrane region" description="Helical" evidence="7">
    <location>
        <begin position="172"/>
        <end position="194"/>
    </location>
</feature>
<evidence type="ECO:0000313" key="10">
    <source>
        <dbReference type="Proteomes" id="UP001438707"/>
    </source>
</evidence>
<comment type="caution">
    <text evidence="9">The sequence shown here is derived from an EMBL/GenBank/DDBJ whole genome shotgun (WGS) entry which is preliminary data.</text>
</comment>
<dbReference type="EMBL" id="JALJOS010000038">
    <property type="protein sequence ID" value="KAK9821373.1"/>
    <property type="molecule type" value="Genomic_DNA"/>
</dbReference>
<dbReference type="GO" id="GO:0016020">
    <property type="term" value="C:membrane"/>
    <property type="evidence" value="ECO:0007669"/>
    <property type="project" value="UniProtKB-SubCell"/>
</dbReference>
<dbReference type="Proteomes" id="UP001438707">
    <property type="component" value="Unassembled WGS sequence"/>
</dbReference>
<keyword evidence="5 7" id="KW-0472">Membrane</keyword>
<evidence type="ECO:0000256" key="4">
    <source>
        <dbReference type="ARBA" id="ARBA00022989"/>
    </source>
</evidence>
<feature type="transmembrane region" description="Helical" evidence="7">
    <location>
        <begin position="266"/>
        <end position="288"/>
    </location>
</feature>
<comment type="subcellular location">
    <subcellularLocation>
        <location evidence="1">Membrane</location>
        <topology evidence="1">Multi-pass membrane protein</topology>
    </subcellularLocation>
</comment>
<proteinExistence type="inferred from homology"/>
<dbReference type="PANTHER" id="PTHR22911">
    <property type="entry name" value="ACYL-MALONYL CONDENSING ENZYME-RELATED"/>
    <property type="match status" value="1"/>
</dbReference>
<protein>
    <recommendedName>
        <fullName evidence="8">EamA domain-containing protein</fullName>
    </recommendedName>
</protein>
<evidence type="ECO:0000259" key="8">
    <source>
        <dbReference type="Pfam" id="PF00892"/>
    </source>
</evidence>
<evidence type="ECO:0000256" key="6">
    <source>
        <dbReference type="SAM" id="MobiDB-lite"/>
    </source>
</evidence>
<evidence type="ECO:0000256" key="2">
    <source>
        <dbReference type="ARBA" id="ARBA00007635"/>
    </source>
</evidence>
<feature type="transmembrane region" description="Helical" evidence="7">
    <location>
        <begin position="80"/>
        <end position="106"/>
    </location>
</feature>
<feature type="domain" description="EamA" evidence="8">
    <location>
        <begin position="235"/>
        <end position="368"/>
    </location>
</feature>
<reference evidence="9 10" key="1">
    <citation type="journal article" date="2024" name="Nat. Commun.">
        <title>Phylogenomics reveals the evolutionary origins of lichenization in chlorophyte algae.</title>
        <authorList>
            <person name="Puginier C."/>
            <person name="Libourel C."/>
            <person name="Otte J."/>
            <person name="Skaloud P."/>
            <person name="Haon M."/>
            <person name="Grisel S."/>
            <person name="Petersen M."/>
            <person name="Berrin J.G."/>
            <person name="Delaux P.M."/>
            <person name="Dal Grande F."/>
            <person name="Keller J."/>
        </authorList>
    </citation>
    <scope>NUCLEOTIDE SEQUENCE [LARGE SCALE GENOMIC DNA]</scope>
    <source>
        <strain evidence="9 10">SAG 2145</strain>
    </source>
</reference>
<evidence type="ECO:0000256" key="1">
    <source>
        <dbReference type="ARBA" id="ARBA00004141"/>
    </source>
</evidence>
<feature type="transmembrane region" description="Helical" evidence="7">
    <location>
        <begin position="146"/>
        <end position="166"/>
    </location>
</feature>
<feature type="region of interest" description="Disordered" evidence="6">
    <location>
        <begin position="377"/>
        <end position="461"/>
    </location>
</feature>
<dbReference type="SUPFAM" id="SSF103481">
    <property type="entry name" value="Multidrug resistance efflux transporter EmrE"/>
    <property type="match status" value="2"/>
</dbReference>
<keyword evidence="3 7" id="KW-0812">Transmembrane</keyword>
<feature type="region of interest" description="Disordered" evidence="6">
    <location>
        <begin position="1"/>
        <end position="45"/>
    </location>
</feature>
<accession>A0AAW1QIW4</accession>
<gene>
    <name evidence="9" type="ORF">WJX74_005509</name>
</gene>
<evidence type="ECO:0000256" key="3">
    <source>
        <dbReference type="ARBA" id="ARBA00022692"/>
    </source>
</evidence>
<dbReference type="InterPro" id="IPR000620">
    <property type="entry name" value="EamA_dom"/>
</dbReference>
<feature type="transmembrane region" description="Helical" evidence="7">
    <location>
        <begin position="234"/>
        <end position="254"/>
    </location>
</feature>
<keyword evidence="4 7" id="KW-1133">Transmembrane helix</keyword>
<keyword evidence="10" id="KW-1185">Reference proteome</keyword>
<organism evidence="9 10">
    <name type="scientific">Apatococcus lobatus</name>
    <dbReference type="NCBI Taxonomy" id="904363"/>
    <lineage>
        <taxon>Eukaryota</taxon>
        <taxon>Viridiplantae</taxon>
        <taxon>Chlorophyta</taxon>
        <taxon>core chlorophytes</taxon>
        <taxon>Trebouxiophyceae</taxon>
        <taxon>Chlorellales</taxon>
        <taxon>Chlorellaceae</taxon>
        <taxon>Apatococcus</taxon>
    </lineage>
</organism>
<dbReference type="Pfam" id="PF00892">
    <property type="entry name" value="EamA"/>
    <property type="match status" value="2"/>
</dbReference>
<dbReference type="PANTHER" id="PTHR22911:SF6">
    <property type="entry name" value="SOLUTE CARRIER FAMILY 35 MEMBER G1"/>
    <property type="match status" value="1"/>
</dbReference>